<feature type="compositionally biased region" description="Basic and acidic residues" evidence="1">
    <location>
        <begin position="276"/>
        <end position="292"/>
    </location>
</feature>
<accession>A0A5N6YWF9</accession>
<dbReference type="OrthoDB" id="5343483at2759"/>
<feature type="region of interest" description="Disordered" evidence="1">
    <location>
        <begin position="276"/>
        <end position="298"/>
    </location>
</feature>
<dbReference type="EMBL" id="ML739275">
    <property type="protein sequence ID" value="KAE8349781.1"/>
    <property type="molecule type" value="Genomic_DNA"/>
</dbReference>
<keyword evidence="3" id="KW-1185">Reference proteome</keyword>
<proteinExistence type="predicted"/>
<evidence type="ECO:0000313" key="3">
    <source>
        <dbReference type="Proteomes" id="UP000327118"/>
    </source>
</evidence>
<gene>
    <name evidence="2" type="ORF">BDV28DRAFT_140504</name>
</gene>
<organism evidence="2 3">
    <name type="scientific">Aspergillus coremiiformis</name>
    <dbReference type="NCBI Taxonomy" id="138285"/>
    <lineage>
        <taxon>Eukaryota</taxon>
        <taxon>Fungi</taxon>
        <taxon>Dikarya</taxon>
        <taxon>Ascomycota</taxon>
        <taxon>Pezizomycotina</taxon>
        <taxon>Eurotiomycetes</taxon>
        <taxon>Eurotiomycetidae</taxon>
        <taxon>Eurotiales</taxon>
        <taxon>Aspergillaceae</taxon>
        <taxon>Aspergillus</taxon>
        <taxon>Aspergillus subgen. Circumdati</taxon>
    </lineage>
</organism>
<dbReference type="AlphaFoldDB" id="A0A5N6YWF9"/>
<dbReference type="Proteomes" id="UP000327118">
    <property type="component" value="Unassembled WGS sequence"/>
</dbReference>
<reference evidence="3" key="1">
    <citation type="submission" date="2019-04" db="EMBL/GenBank/DDBJ databases">
        <title>Friends and foes A comparative genomics studyof 23 Aspergillus species from section Flavi.</title>
        <authorList>
            <consortium name="DOE Joint Genome Institute"/>
            <person name="Kjaerbolling I."/>
            <person name="Vesth T."/>
            <person name="Frisvad J.C."/>
            <person name="Nybo J.L."/>
            <person name="Theobald S."/>
            <person name="Kildgaard S."/>
            <person name="Isbrandt T."/>
            <person name="Kuo A."/>
            <person name="Sato A."/>
            <person name="Lyhne E.K."/>
            <person name="Kogle M.E."/>
            <person name="Wiebenga A."/>
            <person name="Kun R.S."/>
            <person name="Lubbers R.J."/>
            <person name="Makela M.R."/>
            <person name="Barry K."/>
            <person name="Chovatia M."/>
            <person name="Clum A."/>
            <person name="Daum C."/>
            <person name="Haridas S."/>
            <person name="He G."/>
            <person name="LaButti K."/>
            <person name="Lipzen A."/>
            <person name="Mondo S."/>
            <person name="Riley R."/>
            <person name="Salamov A."/>
            <person name="Simmons B.A."/>
            <person name="Magnuson J.K."/>
            <person name="Henrissat B."/>
            <person name="Mortensen U.H."/>
            <person name="Larsen T.O."/>
            <person name="Devries R.P."/>
            <person name="Grigoriev I.V."/>
            <person name="Machida M."/>
            <person name="Baker S.E."/>
            <person name="Andersen M.R."/>
        </authorList>
    </citation>
    <scope>NUCLEOTIDE SEQUENCE [LARGE SCALE GENOMIC DNA]</scope>
    <source>
        <strain evidence="3">CBS 553.77</strain>
    </source>
</reference>
<name>A0A5N6YWF9_9EURO</name>
<evidence type="ECO:0000256" key="1">
    <source>
        <dbReference type="SAM" id="MobiDB-lite"/>
    </source>
</evidence>
<protein>
    <submittedName>
        <fullName evidence="2">Uncharacterized protein</fullName>
    </submittedName>
</protein>
<sequence>MSITKHRRELLVNPLFWTASHLDTFGCSFQHVPTKAPRQSIVIQASATVNQKTNDTEVLSRSAVPSVKFNILSRFLRDDENVFNQHGKGPKFFFAGQPVHRPHFTIFFHCTSTGNINQDGPFLGYLDYLDVTAIRARKLAPSGIPTHSQNAIGARIFAKKLSGVTPQEWTEDPYFICVLLSIAQLQRRLSKNPPARSFSPRLIVVNRDDREFVYLYEARFTFEFLEMLDKPTSVMASTNGPIMYQRKIPFRPFESFPARVRAETLASATVDNVNTEKRAVKRPIQHEGDQGRNVKQKP</sequence>
<evidence type="ECO:0000313" key="2">
    <source>
        <dbReference type="EMBL" id="KAE8349781.1"/>
    </source>
</evidence>